<organism evidence="6 7">
    <name type="scientific">Pectobacterium parmentieri</name>
    <dbReference type="NCBI Taxonomy" id="1905730"/>
    <lineage>
        <taxon>Bacteria</taxon>
        <taxon>Pseudomonadati</taxon>
        <taxon>Pseudomonadota</taxon>
        <taxon>Gammaproteobacteria</taxon>
        <taxon>Enterobacterales</taxon>
        <taxon>Pectobacteriaceae</taxon>
        <taxon>Pectobacterium</taxon>
    </lineage>
</organism>
<dbReference type="Proteomes" id="UP001194579">
    <property type="component" value="Unassembled WGS sequence"/>
</dbReference>
<keyword evidence="5" id="KW-0411">Iron-sulfur</keyword>
<evidence type="ECO:0000256" key="2">
    <source>
        <dbReference type="ARBA" id="ARBA00022691"/>
    </source>
</evidence>
<keyword evidence="2" id="KW-0949">S-adenosyl-L-methionine</keyword>
<comment type="cofactor">
    <cofactor evidence="1">
        <name>[4Fe-4S] cluster</name>
        <dbReference type="ChEBI" id="CHEBI:49883"/>
    </cofactor>
</comment>
<evidence type="ECO:0000313" key="7">
    <source>
        <dbReference type="Proteomes" id="UP001194579"/>
    </source>
</evidence>
<dbReference type="EMBL" id="WABS01000015">
    <property type="protein sequence ID" value="MBI0554695.1"/>
    <property type="molecule type" value="Genomic_DNA"/>
</dbReference>
<dbReference type="RefSeq" id="WP_198338581.1">
    <property type="nucleotide sequence ID" value="NZ_JBBBPJ010000040.1"/>
</dbReference>
<dbReference type="InterPro" id="IPR007197">
    <property type="entry name" value="rSAM"/>
</dbReference>
<sequence length="342" mass="39429">MELQGHLLYIDITQICGIGCAFCMYADKHQSGKSMELSVLAQENLSRLINDPAVKRISISGEGEPLNNIKTFHQILALSRGGKRFEFISSGFLRHEKMVDFYDETNRIVLKNGDSCNIRLSSDSHHIERIKWRAHGFSLDYLRRRRPEGLSFSFRSIDIDRDFTRRYLLRELAAWGIDASIEERNVLEDMLVIGEERFSIDYKNLVHPAPETPLGYLDLAGYIAAIETKISKRFTFGSLNIQPQANGMDVTVKPDGSVYLYGIETRQLGNIHVDQLNWQQIATWLLNDPLARTLYTKPLNELLIRLEDSEQLRNCIAKVNNPYWLVKELAKHRGMLEQWEKV</sequence>
<evidence type="ECO:0000256" key="5">
    <source>
        <dbReference type="ARBA" id="ARBA00023014"/>
    </source>
</evidence>
<dbReference type="SUPFAM" id="SSF102114">
    <property type="entry name" value="Radical SAM enzymes"/>
    <property type="match status" value="1"/>
</dbReference>
<evidence type="ECO:0000256" key="3">
    <source>
        <dbReference type="ARBA" id="ARBA00022723"/>
    </source>
</evidence>
<comment type="caution">
    <text evidence="6">The sequence shown here is derived from an EMBL/GenBank/DDBJ whole genome shotgun (WGS) entry which is preliminary data.</text>
</comment>
<keyword evidence="3" id="KW-0479">Metal-binding</keyword>
<dbReference type="Gene3D" id="3.20.20.70">
    <property type="entry name" value="Aldolase class I"/>
    <property type="match status" value="1"/>
</dbReference>
<proteinExistence type="predicted"/>
<reference evidence="7" key="1">
    <citation type="submission" date="2023-07" db="EMBL/GenBank/DDBJ databases">
        <title>Identification of Pectobacterium versatile causing blackleg of potato from New York State with a whole genome sequencing approach.</title>
        <authorList>
            <person name="Ma X."/>
            <person name="Swingle B."/>
        </authorList>
    </citation>
    <scope>NUCLEOTIDE SEQUENCE [LARGE SCALE GENOMIC DNA]</scope>
    <source>
        <strain evidence="7">NY1588A</strain>
    </source>
</reference>
<dbReference type="InterPro" id="IPR058240">
    <property type="entry name" value="rSAM_sf"/>
</dbReference>
<dbReference type="InterPro" id="IPR013785">
    <property type="entry name" value="Aldolase_TIM"/>
</dbReference>
<protein>
    <submittedName>
        <fullName evidence="6">Radical SAM protein</fullName>
    </submittedName>
</protein>
<evidence type="ECO:0000256" key="4">
    <source>
        <dbReference type="ARBA" id="ARBA00023004"/>
    </source>
</evidence>
<accession>A0ABS0RYI3</accession>
<gene>
    <name evidence="6" type="ORF">F6Q06_09375</name>
</gene>
<evidence type="ECO:0000313" key="6">
    <source>
        <dbReference type="EMBL" id="MBI0554695.1"/>
    </source>
</evidence>
<keyword evidence="7" id="KW-1185">Reference proteome</keyword>
<dbReference type="SFLD" id="SFLDS00029">
    <property type="entry name" value="Radical_SAM"/>
    <property type="match status" value="1"/>
</dbReference>
<evidence type="ECO:0000256" key="1">
    <source>
        <dbReference type="ARBA" id="ARBA00001966"/>
    </source>
</evidence>
<name>A0ABS0RYI3_PECPM</name>
<keyword evidence="4" id="KW-0408">Iron</keyword>